<dbReference type="EMBL" id="DXCD01000065">
    <property type="protein sequence ID" value="HIZ12757.1"/>
    <property type="molecule type" value="Genomic_DNA"/>
</dbReference>
<organism evidence="1 2">
    <name type="scientific">Candidatus Mediterraneibacter stercorigallinarum</name>
    <dbReference type="NCBI Taxonomy" id="2838686"/>
    <lineage>
        <taxon>Bacteria</taxon>
        <taxon>Bacillati</taxon>
        <taxon>Bacillota</taxon>
        <taxon>Clostridia</taxon>
        <taxon>Lachnospirales</taxon>
        <taxon>Lachnospiraceae</taxon>
        <taxon>Mediterraneibacter</taxon>
    </lineage>
</organism>
<comment type="caution">
    <text evidence="1">The sequence shown here is derived from an EMBL/GenBank/DDBJ whole genome shotgun (WGS) entry which is preliminary data.</text>
</comment>
<reference evidence="1" key="2">
    <citation type="submission" date="2021-04" db="EMBL/GenBank/DDBJ databases">
        <authorList>
            <person name="Gilroy R."/>
        </authorList>
    </citation>
    <scope>NUCLEOTIDE SEQUENCE</scope>
    <source>
        <strain evidence="1">ChiGjej1B1-13045</strain>
    </source>
</reference>
<gene>
    <name evidence="1" type="ORF">H9817_02350</name>
</gene>
<dbReference type="AlphaFoldDB" id="A0A9D2D980"/>
<sequence length="173" mass="20752">MEKYTACICEGGAERAILDLLLDDHRLIFEREDLIEEELLRCRNARDFERKHLKKSFSEKITVYRILDSRSEKFKLSKAYEQKVDIINVVTAPEIEMLIICNEGRYREFKNSGEKPSVYCKRELKYKNVKSYDFIQEYFSDMHTLIKALYEYKRVSKIRKGEITLWDLLKSTR</sequence>
<dbReference type="Proteomes" id="UP000824017">
    <property type="component" value="Unassembled WGS sequence"/>
</dbReference>
<evidence type="ECO:0000313" key="1">
    <source>
        <dbReference type="EMBL" id="HIZ12757.1"/>
    </source>
</evidence>
<reference evidence="1" key="1">
    <citation type="journal article" date="2021" name="PeerJ">
        <title>Extensive microbial diversity within the chicken gut microbiome revealed by metagenomics and culture.</title>
        <authorList>
            <person name="Gilroy R."/>
            <person name="Ravi A."/>
            <person name="Getino M."/>
            <person name="Pursley I."/>
            <person name="Horton D.L."/>
            <person name="Alikhan N.F."/>
            <person name="Baker D."/>
            <person name="Gharbi K."/>
            <person name="Hall N."/>
            <person name="Watson M."/>
            <person name="Adriaenssens E.M."/>
            <person name="Foster-Nyarko E."/>
            <person name="Jarju S."/>
            <person name="Secka A."/>
            <person name="Antonio M."/>
            <person name="Oren A."/>
            <person name="Chaudhuri R.R."/>
            <person name="La Ragione R."/>
            <person name="Hildebrand F."/>
            <person name="Pallen M.J."/>
        </authorList>
    </citation>
    <scope>NUCLEOTIDE SEQUENCE</scope>
    <source>
        <strain evidence="1">ChiGjej1B1-13045</strain>
    </source>
</reference>
<accession>A0A9D2D980</accession>
<proteinExistence type="predicted"/>
<protein>
    <submittedName>
        <fullName evidence="1">Uncharacterized protein</fullName>
    </submittedName>
</protein>
<evidence type="ECO:0000313" key="2">
    <source>
        <dbReference type="Proteomes" id="UP000824017"/>
    </source>
</evidence>
<name>A0A9D2D980_9FIRM</name>